<accession>A0AAD8HE85</accession>
<feature type="domain" description="Plastocyanin-like" evidence="4">
    <location>
        <begin position="130"/>
        <end position="185"/>
    </location>
</feature>
<dbReference type="Pfam" id="PF07732">
    <property type="entry name" value="Cu-oxidase_3"/>
    <property type="match status" value="1"/>
</dbReference>
<dbReference type="GO" id="GO:0071014">
    <property type="term" value="C:post-mRNA release spliceosomal complex"/>
    <property type="evidence" value="ECO:0007669"/>
    <property type="project" value="TreeGrafter"/>
</dbReference>
<gene>
    <name evidence="5" type="ORF">POM88_040507</name>
</gene>
<comment type="similarity">
    <text evidence="1">Belongs to the CWF19 family.</text>
</comment>
<feature type="compositionally biased region" description="Basic and acidic residues" evidence="3">
    <location>
        <begin position="1"/>
        <end position="20"/>
    </location>
</feature>
<reference evidence="5" key="2">
    <citation type="submission" date="2023-05" db="EMBL/GenBank/DDBJ databases">
        <authorList>
            <person name="Schelkunov M.I."/>
        </authorList>
    </citation>
    <scope>NUCLEOTIDE SEQUENCE</scope>
    <source>
        <strain evidence="5">Hsosn_3</strain>
        <tissue evidence="5">Leaf</tissue>
    </source>
</reference>
<sequence length="211" mass="23569">MLRPKDDTEKKCKDDSDHLPQENLVVEIKQVNPRELNPYLKDSGSGYPDDTIKEKARHDHLFSFSVVGDGGASWRLKALKCAKEQATRERWGSLGQLAVSVASGTAAPSRAAPSRAAPYIFKVRHYKFNVVMKNSSQLCSTKPIVTMNGRFPGPTLTAREGDIVLVKVVNHVKYNVSIHCYEFTVYNTKNPQQPVRQNGHFACAPHHLKQA</sequence>
<dbReference type="Gene3D" id="2.60.40.420">
    <property type="entry name" value="Cupredoxins - blue copper proteins"/>
    <property type="match status" value="1"/>
</dbReference>
<evidence type="ECO:0000259" key="4">
    <source>
        <dbReference type="Pfam" id="PF07732"/>
    </source>
</evidence>
<dbReference type="GO" id="GO:0005507">
    <property type="term" value="F:copper ion binding"/>
    <property type="evidence" value="ECO:0007669"/>
    <property type="project" value="InterPro"/>
</dbReference>
<dbReference type="Proteomes" id="UP001237642">
    <property type="component" value="Unassembled WGS sequence"/>
</dbReference>
<dbReference type="PANTHER" id="PTHR12072">
    <property type="entry name" value="CWF19, CELL CYCLE CONTROL PROTEIN"/>
    <property type="match status" value="1"/>
</dbReference>
<dbReference type="AlphaFoldDB" id="A0AAD8HE85"/>
<evidence type="ECO:0000313" key="5">
    <source>
        <dbReference type="EMBL" id="KAK1364946.1"/>
    </source>
</evidence>
<proteinExistence type="inferred from homology"/>
<dbReference type="EMBL" id="JAUIZM010000009">
    <property type="protein sequence ID" value="KAK1364946.1"/>
    <property type="molecule type" value="Genomic_DNA"/>
</dbReference>
<organism evidence="5 6">
    <name type="scientific">Heracleum sosnowskyi</name>
    <dbReference type="NCBI Taxonomy" id="360622"/>
    <lineage>
        <taxon>Eukaryota</taxon>
        <taxon>Viridiplantae</taxon>
        <taxon>Streptophyta</taxon>
        <taxon>Embryophyta</taxon>
        <taxon>Tracheophyta</taxon>
        <taxon>Spermatophyta</taxon>
        <taxon>Magnoliopsida</taxon>
        <taxon>eudicotyledons</taxon>
        <taxon>Gunneridae</taxon>
        <taxon>Pentapetalae</taxon>
        <taxon>asterids</taxon>
        <taxon>campanulids</taxon>
        <taxon>Apiales</taxon>
        <taxon>Apiaceae</taxon>
        <taxon>Apioideae</taxon>
        <taxon>apioid superclade</taxon>
        <taxon>Tordylieae</taxon>
        <taxon>Tordyliinae</taxon>
        <taxon>Heracleum</taxon>
    </lineage>
</organism>
<comment type="similarity">
    <text evidence="2">Belongs to the multicopper oxidase family.</text>
</comment>
<evidence type="ECO:0000256" key="2">
    <source>
        <dbReference type="ARBA" id="ARBA00010609"/>
    </source>
</evidence>
<evidence type="ECO:0000256" key="1">
    <source>
        <dbReference type="ARBA" id="ARBA00006795"/>
    </source>
</evidence>
<protein>
    <recommendedName>
        <fullName evidence="4">Plastocyanin-like domain-containing protein</fullName>
    </recommendedName>
</protein>
<evidence type="ECO:0000313" key="6">
    <source>
        <dbReference type="Proteomes" id="UP001237642"/>
    </source>
</evidence>
<dbReference type="InterPro" id="IPR011707">
    <property type="entry name" value="Cu-oxidase-like_N"/>
</dbReference>
<name>A0AAD8HE85_9APIA</name>
<reference evidence="5" key="1">
    <citation type="submission" date="2023-02" db="EMBL/GenBank/DDBJ databases">
        <title>Genome of toxic invasive species Heracleum sosnowskyi carries increased number of genes despite the absence of recent whole-genome duplications.</title>
        <authorList>
            <person name="Schelkunov M."/>
            <person name="Shtratnikova V."/>
            <person name="Makarenko M."/>
            <person name="Klepikova A."/>
            <person name="Omelchenko D."/>
            <person name="Novikova G."/>
            <person name="Obukhova E."/>
            <person name="Bogdanov V."/>
            <person name="Penin A."/>
            <person name="Logacheva M."/>
        </authorList>
    </citation>
    <scope>NUCLEOTIDE SEQUENCE</scope>
    <source>
        <strain evidence="5">Hsosn_3</strain>
        <tissue evidence="5">Leaf</tissue>
    </source>
</reference>
<dbReference type="GO" id="GO:0000398">
    <property type="term" value="P:mRNA splicing, via spliceosome"/>
    <property type="evidence" value="ECO:0007669"/>
    <property type="project" value="TreeGrafter"/>
</dbReference>
<evidence type="ECO:0000256" key="3">
    <source>
        <dbReference type="SAM" id="MobiDB-lite"/>
    </source>
</evidence>
<dbReference type="SUPFAM" id="SSF49503">
    <property type="entry name" value="Cupredoxins"/>
    <property type="match status" value="1"/>
</dbReference>
<dbReference type="InterPro" id="IPR040194">
    <property type="entry name" value="Cwf19-like"/>
</dbReference>
<feature type="region of interest" description="Disordered" evidence="3">
    <location>
        <begin position="1"/>
        <end position="23"/>
    </location>
</feature>
<dbReference type="PANTHER" id="PTHR12072:SF5">
    <property type="entry name" value="CWF19-LIKE PROTEIN 2"/>
    <property type="match status" value="1"/>
</dbReference>
<dbReference type="InterPro" id="IPR008972">
    <property type="entry name" value="Cupredoxin"/>
</dbReference>
<keyword evidence="6" id="KW-1185">Reference proteome</keyword>
<comment type="caution">
    <text evidence="5">The sequence shown here is derived from an EMBL/GenBank/DDBJ whole genome shotgun (WGS) entry which is preliminary data.</text>
</comment>